<dbReference type="Pfam" id="PF08239">
    <property type="entry name" value="SH3_3"/>
    <property type="match status" value="1"/>
</dbReference>
<evidence type="ECO:0000313" key="4">
    <source>
        <dbReference type="Proteomes" id="UP000182312"/>
    </source>
</evidence>
<dbReference type="Proteomes" id="UP000182312">
    <property type="component" value="Unassembled WGS sequence"/>
</dbReference>
<dbReference type="InterPro" id="IPR003646">
    <property type="entry name" value="SH3-like_bac-type"/>
</dbReference>
<evidence type="ECO:0000259" key="2">
    <source>
        <dbReference type="PROSITE" id="PS51781"/>
    </source>
</evidence>
<dbReference type="PROSITE" id="PS51781">
    <property type="entry name" value="SH3B"/>
    <property type="match status" value="1"/>
</dbReference>
<feature type="domain" description="SH3b" evidence="2">
    <location>
        <begin position="44"/>
        <end position="114"/>
    </location>
</feature>
<gene>
    <name evidence="3" type="ORF">SAMN04487972_10811</name>
</gene>
<dbReference type="EMBL" id="FOJO01000008">
    <property type="protein sequence ID" value="SFA50829.1"/>
    <property type="molecule type" value="Genomic_DNA"/>
</dbReference>
<protein>
    <submittedName>
        <fullName evidence="3">SH3 domain-containing protein</fullName>
    </submittedName>
</protein>
<evidence type="ECO:0000313" key="3">
    <source>
        <dbReference type="EMBL" id="SFA50829.1"/>
    </source>
</evidence>
<evidence type="ECO:0000256" key="1">
    <source>
        <dbReference type="SAM" id="SignalP"/>
    </source>
</evidence>
<dbReference type="RefSeq" id="WP_052081353.1">
    <property type="nucleotide sequence ID" value="NZ_FOJO01000008.1"/>
</dbReference>
<organism evidence="3 4">
    <name type="scientific">Paracoccus halophilus</name>
    <dbReference type="NCBI Taxonomy" id="376733"/>
    <lineage>
        <taxon>Bacteria</taxon>
        <taxon>Pseudomonadati</taxon>
        <taxon>Pseudomonadota</taxon>
        <taxon>Alphaproteobacteria</taxon>
        <taxon>Rhodobacterales</taxon>
        <taxon>Paracoccaceae</taxon>
        <taxon>Paracoccus</taxon>
    </lineage>
</organism>
<accession>A0A1I0TGE5</accession>
<keyword evidence="1" id="KW-0732">Signal</keyword>
<dbReference type="Gene3D" id="2.30.30.40">
    <property type="entry name" value="SH3 Domains"/>
    <property type="match status" value="1"/>
</dbReference>
<sequence length="115" mass="12095">MISASRSVPVAAILVLSWISPGQAQSLDVPFDTYCPPDAQAACFGAAEVMGLDPNGDGFLAVRSGPGTDYPMIGAVYNGERVGTYGKRGAWHAITFGPDNRPGWAHGNWLGNFIP</sequence>
<dbReference type="AlphaFoldDB" id="A0A1I0TGE5"/>
<proteinExistence type="predicted"/>
<feature type="signal peptide" evidence="1">
    <location>
        <begin position="1"/>
        <end position="24"/>
    </location>
</feature>
<reference evidence="3 4" key="1">
    <citation type="submission" date="2016-10" db="EMBL/GenBank/DDBJ databases">
        <authorList>
            <person name="de Groot N.N."/>
        </authorList>
    </citation>
    <scope>NUCLEOTIDE SEQUENCE [LARGE SCALE GENOMIC DNA]</scope>
    <source>
        <strain evidence="3 4">CGMCC 1.6117</strain>
    </source>
</reference>
<feature type="chain" id="PRO_5010162206" evidence="1">
    <location>
        <begin position="25"/>
        <end position="115"/>
    </location>
</feature>
<name>A0A1I0TGE5_9RHOB</name>